<dbReference type="AlphaFoldDB" id="A0A0K8TSI3"/>
<dbReference type="GO" id="GO:0003779">
    <property type="term" value="F:actin binding"/>
    <property type="evidence" value="ECO:0007669"/>
    <property type="project" value="TreeGrafter"/>
</dbReference>
<feature type="compositionally biased region" description="Basic and acidic residues" evidence="7">
    <location>
        <begin position="211"/>
        <end position="224"/>
    </location>
</feature>
<evidence type="ECO:0000256" key="2">
    <source>
        <dbReference type="ARBA" id="ARBA00006197"/>
    </source>
</evidence>
<dbReference type="InterPro" id="IPR011993">
    <property type="entry name" value="PH-like_dom_sf"/>
</dbReference>
<feature type="compositionally biased region" description="Basic and acidic residues" evidence="7">
    <location>
        <begin position="182"/>
        <end position="200"/>
    </location>
</feature>
<feature type="compositionally biased region" description="Polar residues" evidence="7">
    <location>
        <begin position="656"/>
        <end position="666"/>
    </location>
</feature>
<evidence type="ECO:0000313" key="9">
    <source>
        <dbReference type="EMBL" id="JAI16900.1"/>
    </source>
</evidence>
<keyword evidence="3 6" id="KW-0728">SH3 domain</keyword>
<dbReference type="Pfam" id="PF08416">
    <property type="entry name" value="PTB"/>
    <property type="match status" value="1"/>
</dbReference>
<dbReference type="EMBL" id="GDAI01000703">
    <property type="protein sequence ID" value="JAI16900.1"/>
    <property type="molecule type" value="mRNA"/>
</dbReference>
<dbReference type="GO" id="GO:0016301">
    <property type="term" value="F:kinase activity"/>
    <property type="evidence" value="ECO:0007669"/>
    <property type="project" value="UniProtKB-KW"/>
</dbReference>
<keyword evidence="9" id="KW-0418">Kinase</keyword>
<name>A0A0K8TSI3_TABBR</name>
<evidence type="ECO:0000259" key="8">
    <source>
        <dbReference type="PROSITE" id="PS50002"/>
    </source>
</evidence>
<dbReference type="GO" id="GO:0007266">
    <property type="term" value="P:Rho protein signal transduction"/>
    <property type="evidence" value="ECO:0007669"/>
    <property type="project" value="TreeGrafter"/>
</dbReference>
<dbReference type="PROSITE" id="PS50002">
    <property type="entry name" value="SH3"/>
    <property type="match status" value="1"/>
</dbReference>
<dbReference type="InterPro" id="IPR001452">
    <property type="entry name" value="SH3_domain"/>
</dbReference>
<keyword evidence="9" id="KW-0675">Receptor</keyword>
<dbReference type="CDD" id="cd01210">
    <property type="entry name" value="PTB_EPS8"/>
    <property type="match status" value="1"/>
</dbReference>
<keyword evidence="9" id="KW-0808">Transferase</keyword>
<feature type="region of interest" description="Disordered" evidence="7">
    <location>
        <begin position="1"/>
        <end position="25"/>
    </location>
</feature>
<dbReference type="InterPro" id="IPR033928">
    <property type="entry name" value="EPS8_PTB"/>
</dbReference>
<dbReference type="CDD" id="cd11764">
    <property type="entry name" value="SH3_Eps8"/>
    <property type="match status" value="1"/>
</dbReference>
<evidence type="ECO:0000256" key="5">
    <source>
        <dbReference type="ARBA" id="ARBA00022553"/>
    </source>
</evidence>
<dbReference type="GO" id="GO:0035023">
    <property type="term" value="P:regulation of Rho protein signal transduction"/>
    <property type="evidence" value="ECO:0007669"/>
    <property type="project" value="TreeGrafter"/>
</dbReference>
<feature type="compositionally biased region" description="Low complexity" evidence="7">
    <location>
        <begin position="524"/>
        <end position="536"/>
    </location>
</feature>
<dbReference type="SUPFAM" id="SSF50729">
    <property type="entry name" value="PH domain-like"/>
    <property type="match status" value="1"/>
</dbReference>
<dbReference type="InterPro" id="IPR013625">
    <property type="entry name" value="PTB"/>
</dbReference>
<dbReference type="SUPFAM" id="SSF50044">
    <property type="entry name" value="SH3-domain"/>
    <property type="match status" value="1"/>
</dbReference>
<reference evidence="9" key="1">
    <citation type="journal article" date="2015" name="Insect Biochem. Mol. Biol.">
        <title>An insight into the sialome of the horse fly, Tabanus bromius.</title>
        <authorList>
            <person name="Ribeiro J.M."/>
            <person name="Kazimirova M."/>
            <person name="Takac P."/>
            <person name="Andersen J.F."/>
            <person name="Francischetti I.M."/>
        </authorList>
    </citation>
    <scope>NUCLEOTIDE SEQUENCE</scope>
</reference>
<feature type="region of interest" description="Disordered" evidence="7">
    <location>
        <begin position="159"/>
        <end position="255"/>
    </location>
</feature>
<organism evidence="9">
    <name type="scientific">Tabanus bromius</name>
    <name type="common">Band-eyed brown horse fly</name>
    <dbReference type="NCBI Taxonomy" id="304241"/>
    <lineage>
        <taxon>Eukaryota</taxon>
        <taxon>Metazoa</taxon>
        <taxon>Ecdysozoa</taxon>
        <taxon>Arthropoda</taxon>
        <taxon>Hexapoda</taxon>
        <taxon>Insecta</taxon>
        <taxon>Pterygota</taxon>
        <taxon>Neoptera</taxon>
        <taxon>Endopterygota</taxon>
        <taxon>Diptera</taxon>
        <taxon>Brachycera</taxon>
        <taxon>Tabanomorpha</taxon>
        <taxon>Tabanoidea</taxon>
        <taxon>Tabanidae</taxon>
        <taxon>Tabanus</taxon>
    </lineage>
</organism>
<feature type="domain" description="SH3" evidence="8">
    <location>
        <begin position="569"/>
        <end position="628"/>
    </location>
</feature>
<dbReference type="FunFam" id="2.30.30.40:FF:000183">
    <property type="entry name" value="Epidermal growth factor receptor kinase substrate 8"/>
    <property type="match status" value="1"/>
</dbReference>
<keyword evidence="5" id="KW-0597">Phosphoprotein</keyword>
<dbReference type="FunFam" id="2.30.29.30:FF:000289">
    <property type="entry name" value="Epidermal growth factor receptor kinase substrate 8"/>
    <property type="match status" value="1"/>
</dbReference>
<keyword evidence="4" id="KW-0963">Cytoplasm</keyword>
<feature type="region of interest" description="Disordered" evidence="7">
    <location>
        <begin position="463"/>
        <end position="557"/>
    </location>
</feature>
<dbReference type="InterPro" id="IPR035462">
    <property type="entry name" value="Eps8_SH3"/>
</dbReference>
<dbReference type="Gene3D" id="2.30.30.40">
    <property type="entry name" value="SH3 Domains"/>
    <property type="match status" value="1"/>
</dbReference>
<evidence type="ECO:0000256" key="4">
    <source>
        <dbReference type="ARBA" id="ARBA00022490"/>
    </source>
</evidence>
<dbReference type="InterPro" id="IPR055093">
    <property type="entry name" value="EPS8_2nd"/>
</dbReference>
<comment type="subcellular location">
    <subcellularLocation>
        <location evidence="1">Cytoplasm</location>
    </subcellularLocation>
</comment>
<dbReference type="InterPro" id="IPR039801">
    <property type="entry name" value="EPS8-like"/>
</dbReference>
<dbReference type="PANTHER" id="PTHR12287:SF23">
    <property type="entry name" value="AROUSER, ISOFORM A-RELATED"/>
    <property type="match status" value="1"/>
</dbReference>
<dbReference type="GO" id="GO:0005737">
    <property type="term" value="C:cytoplasm"/>
    <property type="evidence" value="ECO:0007669"/>
    <property type="project" value="UniProtKB-SubCell"/>
</dbReference>
<evidence type="ECO:0000256" key="3">
    <source>
        <dbReference type="ARBA" id="ARBA00022443"/>
    </source>
</evidence>
<feature type="compositionally biased region" description="Polar residues" evidence="7">
    <location>
        <begin position="537"/>
        <end position="557"/>
    </location>
</feature>
<sequence>MAYHSNDGYSGDERESRIGDDRPDSDLGDKPLYLLEHLATFTVNKETGIVYPADGMRRLLQLEKTTGIWSQKMQLCLDNQWVLIMDYETGNIIERFPASLIQQPTAFTSNDTMEMYNNILVFIVAGGSGLRSEMHIFQSQSISAVHLVEDLKQLRNGKLITKHRETIPMPSKMSGSQMMNSRNDRERDRDRDHYDGDRTSGLDVSNSGAADRIDRMDRMERMERSGGASMLAGGYQETDSELGVNDETSSTSSDKYERDVTVLNHCFDDIEKFIARLQHAAAASRELERRRRNRKSKKKDPGEGILTLRTRPPHEKEFIDIFAKFKLSFNLLAKLKAHIHDPNAPELVHFLFTPLALIVEASAETYYESHLPARAINPLLTREAINLLINCVTSKETELWRSLGEAWTIPRDQWKGHSGSYHPVFFDGWSPDYPVVDELEHTVSISHIKRRVETHHNFSNALSGDYDFDSPPAPGEKFSDHPHPHPHSHPHQHPHPHHHPSPHSGGLRDFSAHSDISVDSIEHNPGSNLGNNGPSSIVPNSPSANMQQANSSVLQEQSTDAWIDDLQSRGAKIVQVTYPRTANNDKELTVVRGEYLEILDDTRKWWKARNSRGQVAHVPHTIVSPYNYNDNGDVFSNPLYSQKNIGRQMDTLPDRYTQSGGNTSPSPIMPAPNSADWVRNKHIGKKGEFRYF</sequence>
<feature type="region of interest" description="Disordered" evidence="7">
    <location>
        <begin position="284"/>
        <end position="308"/>
    </location>
</feature>
<feature type="compositionally biased region" description="Basic residues" evidence="7">
    <location>
        <begin position="484"/>
        <end position="501"/>
    </location>
</feature>
<dbReference type="PANTHER" id="PTHR12287">
    <property type="entry name" value="EPIDERMAL GROWTH FACTOR RECEPTOR KINASE SUBSTRATE EPS8-RELATED PROTEIN"/>
    <property type="match status" value="1"/>
</dbReference>
<proteinExistence type="evidence at transcript level"/>
<protein>
    <submittedName>
        <fullName evidence="9">Putative epidermal growth factor receptor kinase substrate</fullName>
    </submittedName>
</protein>
<dbReference type="GO" id="GO:0005886">
    <property type="term" value="C:plasma membrane"/>
    <property type="evidence" value="ECO:0007669"/>
    <property type="project" value="TreeGrafter"/>
</dbReference>
<evidence type="ECO:0000256" key="7">
    <source>
        <dbReference type="SAM" id="MobiDB-lite"/>
    </source>
</evidence>
<feature type="compositionally biased region" description="Basic and acidic residues" evidence="7">
    <location>
        <begin position="11"/>
        <end position="25"/>
    </location>
</feature>
<evidence type="ECO:0000256" key="1">
    <source>
        <dbReference type="ARBA" id="ARBA00004496"/>
    </source>
</evidence>
<dbReference type="InterPro" id="IPR036028">
    <property type="entry name" value="SH3-like_dom_sf"/>
</dbReference>
<dbReference type="SMART" id="SM00326">
    <property type="entry name" value="SH3"/>
    <property type="match status" value="1"/>
</dbReference>
<comment type="similarity">
    <text evidence="2">Belongs to the EPS8 family.</text>
</comment>
<feature type="region of interest" description="Disordered" evidence="7">
    <location>
        <begin position="654"/>
        <end position="674"/>
    </location>
</feature>
<dbReference type="Pfam" id="PF22975">
    <property type="entry name" value="EPS8_2nd"/>
    <property type="match status" value="1"/>
</dbReference>
<accession>A0A0K8TSI3</accession>
<dbReference type="Gene3D" id="2.30.29.30">
    <property type="entry name" value="Pleckstrin-homology domain (PH domain)/Phosphotyrosine-binding domain (PTB)"/>
    <property type="match status" value="1"/>
</dbReference>
<evidence type="ECO:0000256" key="6">
    <source>
        <dbReference type="PROSITE-ProRule" id="PRU00192"/>
    </source>
</evidence>